<sequence>MFEGRDCFLLMLENQQLILPDSLHYSPLLKMDRLEIFVASKQETPNPVAGALTCKDIPLPQPMDSLLRLTFHTSRQLQSAELELQLNDTCQVTILSEPKFQVLALPVKELNLILSNKIIQDEIYIDFDLPALSQNNKFDFRHLLLFEFLFQKFLLDRIARGRAFSKSVFAELTDASRPVYAPESHFYLDGPAAAALIKKWGNIKRAFKNQLYSNNFQLQVEQFNKNVHLIGSSDYCRLIFFSKMFLRYGIHYPIQYANIETSKEKMELLKQTIDTVTDHLIVYWFKPGILDQNILESLRSEIGEQNLLIFKE</sequence>
<gene>
    <name evidence="1" type="ORF">ENL21_04770</name>
</gene>
<dbReference type="EMBL" id="DRTD01000354">
    <property type="protein sequence ID" value="HHE55072.1"/>
    <property type="molecule type" value="Genomic_DNA"/>
</dbReference>
<comment type="caution">
    <text evidence="1">The sequence shown here is derived from an EMBL/GenBank/DDBJ whole genome shotgun (WGS) entry which is preliminary data.</text>
</comment>
<accession>A0A7V5H3N7</accession>
<protein>
    <submittedName>
        <fullName evidence="1">Uncharacterized protein</fullName>
    </submittedName>
</protein>
<evidence type="ECO:0000313" key="1">
    <source>
        <dbReference type="EMBL" id="HHE55072.1"/>
    </source>
</evidence>
<dbReference type="AlphaFoldDB" id="A0A7V5H3N7"/>
<proteinExistence type="predicted"/>
<dbReference type="Proteomes" id="UP000886111">
    <property type="component" value="Unassembled WGS sequence"/>
</dbReference>
<reference evidence="1" key="1">
    <citation type="journal article" date="2020" name="mSystems">
        <title>Genome- and Community-Level Interaction Insights into Carbon Utilization and Element Cycling Functions of Hydrothermarchaeota in Hydrothermal Sediment.</title>
        <authorList>
            <person name="Zhou Z."/>
            <person name="Liu Y."/>
            <person name="Xu W."/>
            <person name="Pan J."/>
            <person name="Luo Z.H."/>
            <person name="Li M."/>
        </authorList>
    </citation>
    <scope>NUCLEOTIDE SEQUENCE [LARGE SCALE GENOMIC DNA]</scope>
    <source>
        <strain evidence="1">HyVt-76</strain>
    </source>
</reference>
<organism evidence="1">
    <name type="scientific">Caldithrix abyssi</name>
    <dbReference type="NCBI Taxonomy" id="187145"/>
    <lineage>
        <taxon>Bacteria</taxon>
        <taxon>Pseudomonadati</taxon>
        <taxon>Calditrichota</taxon>
        <taxon>Calditrichia</taxon>
        <taxon>Calditrichales</taxon>
        <taxon>Calditrichaceae</taxon>
        <taxon>Caldithrix</taxon>
    </lineage>
</organism>
<name>A0A7V5H3N7_CALAY</name>